<dbReference type="OMA" id="KVFQHAV"/>
<protein>
    <submittedName>
        <fullName evidence="1">Hypothetical_protein_-_conserved</fullName>
    </submittedName>
</protein>
<sequence>MKDKTELSALLQGFANTSDYNERLVVPHFAYTEGGASYYKGAAAFKRLVRMNVPLPVICLAARSDPITGESRTKAQRQALIDEHPNVVHVETPASGHLSCLPGPLNEVRGRGEFFIYFTLKVFQHAVRVLKETNA</sequence>
<gene>
    <name evidence="1" type="ORF">LINF_350007900</name>
</gene>
<proteinExistence type="predicted"/>
<dbReference type="EMBL" id="LR812968">
    <property type="protein sequence ID" value="CAC9542699.1"/>
    <property type="molecule type" value="Genomic_DNA"/>
</dbReference>
<reference evidence="1" key="1">
    <citation type="submission" date="2020-06" db="EMBL/GenBank/DDBJ databases">
        <authorList>
            <person name="Gonzalez-de la Fuente S."/>
            <person name="Peiro-Pastor R."/>
            <person name="Rastrojo A."/>
            <person name="Moreno J."/>
            <person name="Carrasco-Ramiro F."/>
            <person name="Requena JM."/>
            <person name="Aguado B."/>
        </authorList>
    </citation>
    <scope>NUCLEOTIDE SEQUENCE</scope>
</reference>
<dbReference type="AlphaFoldDB" id="A0A6L0XQ10"/>
<dbReference type="Proteomes" id="UP000255414">
    <property type="component" value="Chromosome 35"/>
</dbReference>
<name>A0A6L0XQ10_LEIIN</name>
<evidence type="ECO:0000313" key="2">
    <source>
        <dbReference type="Proteomes" id="UP000255414"/>
    </source>
</evidence>
<organism evidence="1 2">
    <name type="scientific">Leishmania infantum</name>
    <dbReference type="NCBI Taxonomy" id="5671"/>
    <lineage>
        <taxon>Eukaryota</taxon>
        <taxon>Discoba</taxon>
        <taxon>Euglenozoa</taxon>
        <taxon>Kinetoplastea</taxon>
        <taxon>Metakinetoplastina</taxon>
        <taxon>Trypanosomatida</taxon>
        <taxon>Trypanosomatidae</taxon>
        <taxon>Leishmaniinae</taxon>
        <taxon>Leishmania</taxon>
    </lineage>
</organism>
<evidence type="ECO:0000313" key="1">
    <source>
        <dbReference type="EMBL" id="CAC9542699.1"/>
    </source>
</evidence>
<accession>A0A6L0XQ10</accession>